<protein>
    <submittedName>
        <fullName evidence="3">Peptide chain release factor I</fullName>
    </submittedName>
</protein>
<evidence type="ECO:0000256" key="1">
    <source>
        <dbReference type="SAM" id="MobiDB-lite"/>
    </source>
</evidence>
<dbReference type="Pfam" id="PF00472">
    <property type="entry name" value="RF-1"/>
    <property type="match status" value="1"/>
</dbReference>
<comment type="caution">
    <text evidence="3">The sequence shown here is derived from an EMBL/GenBank/DDBJ whole genome shotgun (WGS) entry which is preliminary data.</text>
</comment>
<dbReference type="InterPro" id="IPR000352">
    <property type="entry name" value="Pep_chain_release_fac_I"/>
</dbReference>
<feature type="compositionally biased region" description="Basic residues" evidence="1">
    <location>
        <begin position="104"/>
        <end position="128"/>
    </location>
</feature>
<gene>
    <name evidence="3" type="ORF">AUP42_09730</name>
</gene>
<accession>A0A154LB75</accession>
<evidence type="ECO:0000313" key="3">
    <source>
        <dbReference type="EMBL" id="KZB69156.1"/>
    </source>
</evidence>
<feature type="compositionally biased region" description="Basic and acidic residues" evidence="1">
    <location>
        <begin position="129"/>
        <end position="138"/>
    </location>
</feature>
<reference evidence="3 4" key="1">
    <citation type="submission" date="2015-12" db="EMBL/GenBank/DDBJ databases">
        <title>Genome sequence of Thalassospira lucentensis MCCC 1A02072.</title>
        <authorList>
            <person name="Lu L."/>
            <person name="Lai Q."/>
            <person name="Shao Z."/>
            <person name="Qian P."/>
        </authorList>
    </citation>
    <scope>NUCLEOTIDE SEQUENCE [LARGE SCALE GENOMIC DNA]</scope>
    <source>
        <strain evidence="3 4">MCCC 1A02072</strain>
    </source>
</reference>
<dbReference type="EMBL" id="LPVY01000002">
    <property type="protein sequence ID" value="KZB69156.1"/>
    <property type="molecule type" value="Genomic_DNA"/>
</dbReference>
<dbReference type="GO" id="GO:0003747">
    <property type="term" value="F:translation release factor activity"/>
    <property type="evidence" value="ECO:0007669"/>
    <property type="project" value="InterPro"/>
</dbReference>
<evidence type="ECO:0000259" key="2">
    <source>
        <dbReference type="PROSITE" id="PS00745"/>
    </source>
</evidence>
<name>A0A154LB75_9PROT</name>
<dbReference type="Gene3D" id="3.30.160.20">
    <property type="match status" value="1"/>
</dbReference>
<dbReference type="GO" id="GO:0004045">
    <property type="term" value="F:peptidyl-tRNA hydrolase activity"/>
    <property type="evidence" value="ECO:0007669"/>
    <property type="project" value="TreeGrafter"/>
</dbReference>
<evidence type="ECO:0000313" key="4">
    <source>
        <dbReference type="Proteomes" id="UP000076335"/>
    </source>
</evidence>
<dbReference type="PANTHER" id="PTHR47814:SF1">
    <property type="entry name" value="PEPTIDYL-TRNA HYDROLASE ARFB"/>
    <property type="match status" value="1"/>
</dbReference>
<dbReference type="SUPFAM" id="SSF110916">
    <property type="entry name" value="Peptidyl-tRNA hydrolase domain-like"/>
    <property type="match status" value="1"/>
</dbReference>
<dbReference type="PROSITE" id="PS00745">
    <property type="entry name" value="RF_PROK_I"/>
    <property type="match status" value="1"/>
</dbReference>
<dbReference type="PANTHER" id="PTHR47814">
    <property type="entry name" value="PEPTIDYL-TRNA HYDROLASE ARFB"/>
    <property type="match status" value="1"/>
</dbReference>
<dbReference type="AlphaFoldDB" id="A0A154LB75"/>
<dbReference type="Proteomes" id="UP000076335">
    <property type="component" value="Unassembled WGS sequence"/>
</dbReference>
<dbReference type="OrthoDB" id="9815709at2"/>
<feature type="region of interest" description="Disordered" evidence="1">
    <location>
        <begin position="104"/>
        <end position="138"/>
    </location>
</feature>
<dbReference type="GO" id="GO:0072344">
    <property type="term" value="P:rescue of stalled ribosome"/>
    <property type="evidence" value="ECO:0007669"/>
    <property type="project" value="TreeGrafter"/>
</dbReference>
<feature type="domain" description="Prokaryotic-type class I peptide chain release factors" evidence="2">
    <location>
        <begin position="21"/>
        <end position="37"/>
    </location>
</feature>
<dbReference type="RefSeq" id="WP_062948238.1">
    <property type="nucleotide sequence ID" value="NZ_CP136684.1"/>
</dbReference>
<sequence length="138" mass="16218">MLEISNDLYLDERHLQFQFVRASGPGGQNVNKVSTAVQMRVRIDDLTELPQRVRDRLRELAGSKLTNDGEIIFDAQRFRTQERNKQDAIERLLALLRKAAERKKFRVKTRPSLSAKRKRVDTKKKRGDVKKMRQRPMD</sequence>
<proteinExistence type="predicted"/>
<dbReference type="GO" id="GO:0043022">
    <property type="term" value="F:ribosome binding"/>
    <property type="evidence" value="ECO:0007669"/>
    <property type="project" value="TreeGrafter"/>
</dbReference>
<organism evidence="3 4">
    <name type="scientific">Thalassospira lucentensis</name>
    <dbReference type="NCBI Taxonomy" id="168935"/>
    <lineage>
        <taxon>Bacteria</taxon>
        <taxon>Pseudomonadati</taxon>
        <taxon>Pseudomonadota</taxon>
        <taxon>Alphaproteobacteria</taxon>
        <taxon>Rhodospirillales</taxon>
        <taxon>Thalassospiraceae</taxon>
        <taxon>Thalassospira</taxon>
    </lineage>
</organism>
<dbReference type="NCBIfam" id="NF006718">
    <property type="entry name" value="PRK09256.1"/>
    <property type="match status" value="1"/>
</dbReference>